<comment type="caution">
    <text evidence="2">The sequence shown here is derived from an EMBL/GenBank/DDBJ whole genome shotgun (WGS) entry which is preliminary data.</text>
</comment>
<accession>A0ABT9I9E1</accession>
<dbReference type="Proteomes" id="UP001233673">
    <property type="component" value="Unassembled WGS sequence"/>
</dbReference>
<evidence type="ECO:0000313" key="2">
    <source>
        <dbReference type="EMBL" id="MDP5182181.1"/>
    </source>
</evidence>
<dbReference type="EMBL" id="JASNFN010000004">
    <property type="protein sequence ID" value="MDP5182181.1"/>
    <property type="molecule type" value="Genomic_DNA"/>
</dbReference>
<gene>
    <name evidence="2" type="ORF">QOZ88_05990</name>
</gene>
<organism evidence="2 3">
    <name type="scientific">Blastococcus carthaginiensis</name>
    <dbReference type="NCBI Taxonomy" id="3050034"/>
    <lineage>
        <taxon>Bacteria</taxon>
        <taxon>Bacillati</taxon>
        <taxon>Actinomycetota</taxon>
        <taxon>Actinomycetes</taxon>
        <taxon>Geodermatophilales</taxon>
        <taxon>Geodermatophilaceae</taxon>
        <taxon>Blastococcus</taxon>
    </lineage>
</organism>
<protein>
    <submittedName>
        <fullName evidence="2">Uncharacterized protein</fullName>
    </submittedName>
</protein>
<feature type="compositionally biased region" description="Basic and acidic residues" evidence="1">
    <location>
        <begin position="63"/>
        <end position="78"/>
    </location>
</feature>
<reference evidence="3" key="1">
    <citation type="submission" date="2023-05" db="EMBL/GenBank/DDBJ databases">
        <title>Draft genome of Pseudofrankia sp. BMG5.37.</title>
        <authorList>
            <person name="Gtari M."/>
            <person name="Ghodhbane F."/>
            <person name="Sbissi I."/>
        </authorList>
    </citation>
    <scope>NUCLEOTIDE SEQUENCE [LARGE SCALE GENOMIC DNA]</scope>
    <source>
        <strain evidence="3">BMG 814</strain>
    </source>
</reference>
<name>A0ABT9I9E1_9ACTN</name>
<evidence type="ECO:0000313" key="3">
    <source>
        <dbReference type="Proteomes" id="UP001233673"/>
    </source>
</evidence>
<feature type="region of interest" description="Disordered" evidence="1">
    <location>
        <begin position="39"/>
        <end position="88"/>
    </location>
</feature>
<evidence type="ECO:0000256" key="1">
    <source>
        <dbReference type="SAM" id="MobiDB-lite"/>
    </source>
</evidence>
<dbReference type="RefSeq" id="WP_305998883.1">
    <property type="nucleotide sequence ID" value="NZ_JASNFN010000004.1"/>
</dbReference>
<sequence length="88" mass="9707">MLVRYLPPDAHTPTLLGGPAAAWRLEHYLLADVWRATAHSPKPHPAVPDRSQTARVAGRGKAARQDARLRAQQRRIERQQAAGEAPSD</sequence>
<keyword evidence="3" id="KW-1185">Reference proteome</keyword>
<proteinExistence type="predicted"/>